<dbReference type="AlphaFoldDB" id="K6G811"/>
<reference evidence="2 3" key="1">
    <citation type="submission" date="2012-09" db="EMBL/GenBank/DDBJ databases">
        <authorList>
            <person name="Dupont C.L."/>
            <person name="Rusch D.B."/>
            <person name="Lombardo M.-J."/>
            <person name="Novotny M."/>
            <person name="Yee-Greenbaum J."/>
            <person name="Laskin R."/>
        </authorList>
    </citation>
    <scope>NUCLEOTIDE SEQUENCE [LARGE SCALE GENOMIC DNA]</scope>
    <source>
        <strain evidence="2">SAR86E</strain>
    </source>
</reference>
<organism evidence="2 3">
    <name type="scientific">SAR86 cluster bacterium SAR86E</name>
    <dbReference type="NCBI Taxonomy" id="1208365"/>
    <lineage>
        <taxon>Bacteria</taxon>
        <taxon>Pseudomonadati</taxon>
        <taxon>Pseudomonadota</taxon>
        <taxon>Gammaproteobacteria</taxon>
        <taxon>SAR86 cluster</taxon>
    </lineage>
</organism>
<proteinExistence type="predicted"/>
<feature type="signal peptide" evidence="1">
    <location>
        <begin position="1"/>
        <end position="18"/>
    </location>
</feature>
<evidence type="ECO:0000313" key="2">
    <source>
        <dbReference type="EMBL" id="EKO37254.1"/>
    </source>
</evidence>
<dbReference type="EMBL" id="AMWX01000001">
    <property type="protein sequence ID" value="EKO37254.1"/>
    <property type="molecule type" value="Genomic_DNA"/>
</dbReference>
<evidence type="ECO:0000256" key="1">
    <source>
        <dbReference type="SAM" id="SignalP"/>
    </source>
</evidence>
<evidence type="ECO:0008006" key="4">
    <source>
        <dbReference type="Google" id="ProtNLM"/>
    </source>
</evidence>
<feature type="chain" id="PRO_5003894875" description="Antibiotic biosynthesis monooxygenase" evidence="1">
    <location>
        <begin position="19"/>
        <end position="230"/>
    </location>
</feature>
<keyword evidence="1" id="KW-0732">Signal</keyword>
<keyword evidence="3" id="KW-1185">Reference proteome</keyword>
<name>K6G811_9GAMM</name>
<accession>K6G811</accession>
<evidence type="ECO:0000313" key="3">
    <source>
        <dbReference type="Proteomes" id="UP000010310"/>
    </source>
</evidence>
<protein>
    <recommendedName>
        <fullName evidence="4">Antibiotic biosynthesis monooxygenase</fullName>
    </recommendedName>
</protein>
<gene>
    <name evidence="2" type="ORF">B273_0327</name>
</gene>
<sequence length="230" mass="26388">MKNLFTVLTFLLAIGIHAAHHEKGEMAESTHSNNFVYMSTYTQPAGGNPEILKKSLLKNINDLEKNGYNRCGMLRHQFGGDRSFLTYCYFDDWEQFAEINDNAEPLSGGSRQLFGDHTDNIAAVLVRNATVQMPYVLEAKYIFGPYLTDNQKRANARILFDAYDRAFGGCNMAEHVWGPELSWNFYCGYESYADFAKKVTILSKIHEEELADKKLDVKDHSDHMMQRVYR</sequence>
<dbReference type="STRING" id="1208365.B273_0327"/>
<comment type="caution">
    <text evidence="2">The sequence shown here is derived from an EMBL/GenBank/DDBJ whole genome shotgun (WGS) entry which is preliminary data.</text>
</comment>
<dbReference type="Proteomes" id="UP000010310">
    <property type="component" value="Unassembled WGS sequence"/>
</dbReference>